<dbReference type="SMART" id="SM00456">
    <property type="entry name" value="WW"/>
    <property type="match status" value="2"/>
</dbReference>
<dbReference type="CDD" id="cd00201">
    <property type="entry name" value="WW"/>
    <property type="match status" value="2"/>
</dbReference>
<dbReference type="SMART" id="SM00441">
    <property type="entry name" value="FF"/>
    <property type="match status" value="3"/>
</dbReference>
<reference evidence="6 7" key="1">
    <citation type="journal article" date="2007" name="Nature">
        <title>Evolution of genes and genomes on the Drosophila phylogeny.</title>
        <authorList>
            <consortium name="Drosophila 12 Genomes Consortium"/>
            <person name="Clark A.G."/>
            <person name="Eisen M.B."/>
            <person name="Smith D.R."/>
            <person name="Bergman C.M."/>
            <person name="Oliver B."/>
            <person name="Markow T.A."/>
            <person name="Kaufman T.C."/>
            <person name="Kellis M."/>
            <person name="Gelbart W."/>
            <person name="Iyer V.N."/>
            <person name="Pollard D.A."/>
            <person name="Sackton T.B."/>
            <person name="Larracuente A.M."/>
            <person name="Singh N.D."/>
            <person name="Abad J.P."/>
            <person name="Abt D.N."/>
            <person name="Adryan B."/>
            <person name="Aguade M."/>
            <person name="Akashi H."/>
            <person name="Anderson W.W."/>
            <person name="Aquadro C.F."/>
            <person name="Ardell D.H."/>
            <person name="Arguello R."/>
            <person name="Artieri C.G."/>
            <person name="Barbash D.A."/>
            <person name="Barker D."/>
            <person name="Barsanti P."/>
            <person name="Batterham P."/>
            <person name="Batzoglou S."/>
            <person name="Begun D."/>
            <person name="Bhutkar A."/>
            <person name="Blanco E."/>
            <person name="Bosak S.A."/>
            <person name="Bradley R.K."/>
            <person name="Brand A.D."/>
            <person name="Brent M.R."/>
            <person name="Brooks A.N."/>
            <person name="Brown R.H."/>
            <person name="Butlin R.K."/>
            <person name="Caggese C."/>
            <person name="Calvi B.R."/>
            <person name="Bernardo de Carvalho A."/>
            <person name="Caspi A."/>
            <person name="Castrezana S."/>
            <person name="Celniker S.E."/>
            <person name="Chang J.L."/>
            <person name="Chapple C."/>
            <person name="Chatterji S."/>
            <person name="Chinwalla A."/>
            <person name="Civetta A."/>
            <person name="Clifton S.W."/>
            <person name="Comeron J.M."/>
            <person name="Costello J.C."/>
            <person name="Coyne J.A."/>
            <person name="Daub J."/>
            <person name="David R.G."/>
            <person name="Delcher A.L."/>
            <person name="Delehaunty K."/>
            <person name="Do C.B."/>
            <person name="Ebling H."/>
            <person name="Edwards K."/>
            <person name="Eickbush T."/>
            <person name="Evans J.D."/>
            <person name="Filipski A."/>
            <person name="Findeiss S."/>
            <person name="Freyhult E."/>
            <person name="Fulton L."/>
            <person name="Fulton R."/>
            <person name="Garcia A.C."/>
            <person name="Gardiner A."/>
            <person name="Garfield D.A."/>
            <person name="Garvin B.E."/>
            <person name="Gibson G."/>
            <person name="Gilbert D."/>
            <person name="Gnerre S."/>
            <person name="Godfrey J."/>
            <person name="Good R."/>
            <person name="Gotea V."/>
            <person name="Gravely B."/>
            <person name="Greenberg A.J."/>
            <person name="Griffiths-Jones S."/>
            <person name="Gross S."/>
            <person name="Guigo R."/>
            <person name="Gustafson E.A."/>
            <person name="Haerty W."/>
            <person name="Hahn M.W."/>
            <person name="Halligan D.L."/>
            <person name="Halpern A.L."/>
            <person name="Halter G.M."/>
            <person name="Han M.V."/>
            <person name="Heger A."/>
            <person name="Hillier L."/>
            <person name="Hinrichs A.S."/>
            <person name="Holmes I."/>
            <person name="Hoskins R.A."/>
            <person name="Hubisz M.J."/>
            <person name="Hultmark D."/>
            <person name="Huntley M.A."/>
            <person name="Jaffe D.B."/>
            <person name="Jagadeeshan S."/>
            <person name="Jeck W.R."/>
            <person name="Johnson J."/>
            <person name="Jones C.D."/>
            <person name="Jordan W.C."/>
            <person name="Karpen G.H."/>
            <person name="Kataoka E."/>
            <person name="Keightley P.D."/>
            <person name="Kheradpour P."/>
            <person name="Kirkness E.F."/>
            <person name="Koerich L.B."/>
            <person name="Kristiansen K."/>
            <person name="Kudrna D."/>
            <person name="Kulathinal R.J."/>
            <person name="Kumar S."/>
            <person name="Kwok R."/>
            <person name="Lander E."/>
            <person name="Langley C.H."/>
            <person name="Lapoint R."/>
            <person name="Lazzaro B.P."/>
            <person name="Lee S.J."/>
            <person name="Levesque L."/>
            <person name="Li R."/>
            <person name="Lin C.F."/>
            <person name="Lin M.F."/>
            <person name="Lindblad-Toh K."/>
            <person name="Llopart A."/>
            <person name="Long M."/>
            <person name="Low L."/>
            <person name="Lozovsky E."/>
            <person name="Lu J."/>
            <person name="Luo M."/>
            <person name="Machado C.A."/>
            <person name="Makalowski W."/>
            <person name="Marzo M."/>
            <person name="Matsuda M."/>
            <person name="Matzkin L."/>
            <person name="McAllister B."/>
            <person name="McBride C.S."/>
            <person name="McKernan B."/>
            <person name="McKernan K."/>
            <person name="Mendez-Lago M."/>
            <person name="Minx P."/>
            <person name="Mollenhauer M.U."/>
            <person name="Montooth K."/>
            <person name="Mount S.M."/>
            <person name="Mu X."/>
            <person name="Myers E."/>
            <person name="Negre B."/>
            <person name="Newfeld S."/>
            <person name="Nielsen R."/>
            <person name="Noor M.A."/>
            <person name="O'Grady P."/>
            <person name="Pachter L."/>
            <person name="Papaceit M."/>
            <person name="Parisi M.J."/>
            <person name="Parisi M."/>
            <person name="Parts L."/>
            <person name="Pedersen J.S."/>
            <person name="Pesole G."/>
            <person name="Phillippy A.M."/>
            <person name="Ponting C.P."/>
            <person name="Pop M."/>
            <person name="Porcelli D."/>
            <person name="Powell J.R."/>
            <person name="Prohaska S."/>
            <person name="Pruitt K."/>
            <person name="Puig M."/>
            <person name="Quesneville H."/>
            <person name="Ram K.R."/>
            <person name="Rand D."/>
            <person name="Rasmussen M.D."/>
            <person name="Reed L.K."/>
            <person name="Reenan R."/>
            <person name="Reily A."/>
            <person name="Remington K.A."/>
            <person name="Rieger T.T."/>
            <person name="Ritchie M.G."/>
            <person name="Robin C."/>
            <person name="Rogers Y.H."/>
            <person name="Rohde C."/>
            <person name="Rozas J."/>
            <person name="Rubenfield M.J."/>
            <person name="Ruiz A."/>
            <person name="Russo S."/>
            <person name="Salzberg S.L."/>
            <person name="Sanchez-Gracia A."/>
            <person name="Saranga D.J."/>
            <person name="Sato H."/>
            <person name="Schaeffer S.W."/>
            <person name="Schatz M.C."/>
            <person name="Schlenke T."/>
            <person name="Schwartz R."/>
            <person name="Segarra C."/>
            <person name="Singh R.S."/>
            <person name="Sirot L."/>
            <person name="Sirota M."/>
            <person name="Sisneros N.B."/>
            <person name="Smith C.D."/>
            <person name="Smith T.F."/>
            <person name="Spieth J."/>
            <person name="Stage D.E."/>
            <person name="Stark A."/>
            <person name="Stephan W."/>
            <person name="Strausberg R.L."/>
            <person name="Strempel S."/>
            <person name="Sturgill D."/>
            <person name="Sutton G."/>
            <person name="Sutton G.G."/>
            <person name="Tao W."/>
            <person name="Teichmann S."/>
            <person name="Tobari Y.N."/>
            <person name="Tomimura Y."/>
            <person name="Tsolas J.M."/>
            <person name="Valente V.L."/>
            <person name="Venter E."/>
            <person name="Venter J.C."/>
            <person name="Vicario S."/>
            <person name="Vieira F.G."/>
            <person name="Vilella A.J."/>
            <person name="Villasante A."/>
            <person name="Walenz B."/>
            <person name="Wang J."/>
            <person name="Wasserman M."/>
            <person name="Watts T."/>
            <person name="Wilson D."/>
            <person name="Wilson R.K."/>
            <person name="Wing R.A."/>
            <person name="Wolfner M.F."/>
            <person name="Wong A."/>
            <person name="Wong G.K."/>
            <person name="Wu C.I."/>
            <person name="Wu G."/>
            <person name="Yamamoto D."/>
            <person name="Yang H.P."/>
            <person name="Yang S.P."/>
            <person name="Yorke J.A."/>
            <person name="Yoshida K."/>
            <person name="Zdobnov E."/>
            <person name="Zhang P."/>
            <person name="Zhang Y."/>
            <person name="Zimin A.V."/>
            <person name="Baldwin J."/>
            <person name="Abdouelleil A."/>
            <person name="Abdulkadir J."/>
            <person name="Abebe A."/>
            <person name="Abera B."/>
            <person name="Abreu J."/>
            <person name="Acer S.C."/>
            <person name="Aftuck L."/>
            <person name="Alexander A."/>
            <person name="An P."/>
            <person name="Anderson E."/>
            <person name="Anderson S."/>
            <person name="Arachi H."/>
            <person name="Azer M."/>
            <person name="Bachantsang P."/>
            <person name="Barry A."/>
            <person name="Bayul T."/>
            <person name="Berlin A."/>
            <person name="Bessette D."/>
            <person name="Bloom T."/>
            <person name="Blye J."/>
            <person name="Boguslavskiy L."/>
            <person name="Bonnet C."/>
            <person name="Boukhgalter B."/>
            <person name="Bourzgui I."/>
            <person name="Brown A."/>
            <person name="Cahill P."/>
            <person name="Channer S."/>
            <person name="Cheshatsang Y."/>
            <person name="Chuda L."/>
            <person name="Citroen M."/>
            <person name="Collymore A."/>
            <person name="Cooke P."/>
            <person name="Costello M."/>
            <person name="D'Aco K."/>
            <person name="Daza R."/>
            <person name="De Haan G."/>
            <person name="DeGray S."/>
            <person name="DeMaso C."/>
            <person name="Dhargay N."/>
            <person name="Dooley K."/>
            <person name="Dooley E."/>
            <person name="Doricent M."/>
            <person name="Dorje P."/>
            <person name="Dorjee K."/>
            <person name="Dupes A."/>
            <person name="Elong R."/>
            <person name="Falk J."/>
            <person name="Farina A."/>
            <person name="Faro S."/>
            <person name="Ferguson D."/>
            <person name="Fisher S."/>
            <person name="Foley C.D."/>
            <person name="Franke A."/>
            <person name="Friedrich D."/>
            <person name="Gadbois L."/>
            <person name="Gearin G."/>
            <person name="Gearin C.R."/>
            <person name="Giannoukos G."/>
            <person name="Goode T."/>
            <person name="Graham J."/>
            <person name="Grandbois E."/>
            <person name="Grewal S."/>
            <person name="Gyaltsen K."/>
            <person name="Hafez N."/>
            <person name="Hagos B."/>
            <person name="Hall J."/>
            <person name="Henson C."/>
            <person name="Hollinger A."/>
            <person name="Honan T."/>
            <person name="Huard M.D."/>
            <person name="Hughes L."/>
            <person name="Hurhula B."/>
            <person name="Husby M.E."/>
            <person name="Kamat A."/>
            <person name="Kanga B."/>
            <person name="Kashin S."/>
            <person name="Khazanovich D."/>
            <person name="Kisner P."/>
            <person name="Lance K."/>
            <person name="Lara M."/>
            <person name="Lee W."/>
            <person name="Lennon N."/>
            <person name="Letendre F."/>
            <person name="LeVine R."/>
            <person name="Lipovsky A."/>
            <person name="Liu X."/>
            <person name="Liu J."/>
            <person name="Liu S."/>
            <person name="Lokyitsang T."/>
            <person name="Lokyitsang Y."/>
            <person name="Lubonja R."/>
            <person name="Lui A."/>
            <person name="MacDonald P."/>
            <person name="Magnisalis V."/>
            <person name="Maru K."/>
            <person name="Matthews C."/>
            <person name="McCusker W."/>
            <person name="McDonough S."/>
            <person name="Mehta T."/>
            <person name="Meldrim J."/>
            <person name="Meneus L."/>
            <person name="Mihai O."/>
            <person name="Mihalev A."/>
            <person name="Mihova T."/>
            <person name="Mittelman R."/>
            <person name="Mlenga V."/>
            <person name="Montmayeur A."/>
            <person name="Mulrain L."/>
            <person name="Navidi A."/>
            <person name="Naylor J."/>
            <person name="Negash T."/>
            <person name="Nguyen T."/>
            <person name="Nguyen N."/>
            <person name="Nicol R."/>
            <person name="Norbu C."/>
            <person name="Norbu N."/>
            <person name="Novod N."/>
            <person name="O'Neill B."/>
            <person name="Osman S."/>
            <person name="Markiewicz E."/>
            <person name="Oyono O.L."/>
            <person name="Patti C."/>
            <person name="Phunkhang P."/>
            <person name="Pierre F."/>
            <person name="Priest M."/>
            <person name="Raghuraman S."/>
            <person name="Rege F."/>
            <person name="Reyes R."/>
            <person name="Rise C."/>
            <person name="Rogov P."/>
            <person name="Ross K."/>
            <person name="Ryan E."/>
            <person name="Settipalli S."/>
            <person name="Shea T."/>
            <person name="Sherpa N."/>
            <person name="Shi L."/>
            <person name="Shih D."/>
            <person name="Sparrow T."/>
            <person name="Spaulding J."/>
            <person name="Stalker J."/>
            <person name="Stange-Thomann N."/>
            <person name="Stavropoulos S."/>
            <person name="Stone C."/>
            <person name="Strader C."/>
            <person name="Tesfaye S."/>
            <person name="Thomson T."/>
            <person name="Thoulutsang Y."/>
            <person name="Thoulutsang D."/>
            <person name="Topham K."/>
            <person name="Topping I."/>
            <person name="Tsamla T."/>
            <person name="Vassiliev H."/>
            <person name="Vo A."/>
            <person name="Wangchuk T."/>
            <person name="Wangdi T."/>
            <person name="Weiand M."/>
            <person name="Wilkinson J."/>
            <person name="Wilson A."/>
            <person name="Yadav S."/>
            <person name="Young G."/>
            <person name="Yu Q."/>
            <person name="Zembek L."/>
            <person name="Zhong D."/>
            <person name="Zimmer A."/>
            <person name="Zwirko Z."/>
            <person name="Jaffe D.B."/>
            <person name="Alvarez P."/>
            <person name="Brockman W."/>
            <person name="Butler J."/>
            <person name="Chin C."/>
            <person name="Gnerre S."/>
            <person name="Grabherr M."/>
            <person name="Kleber M."/>
            <person name="Mauceli E."/>
            <person name="MacCallum I."/>
        </authorList>
    </citation>
    <scope>NUCLEOTIDE SEQUENCE [LARGE SCALE GENOMIC DNA]</scope>
    <source>
        <strain evidence="7">Tucson 15287-2541.00</strain>
    </source>
</reference>
<feature type="coiled-coil region" evidence="2">
    <location>
        <begin position="571"/>
        <end position="603"/>
    </location>
</feature>
<dbReference type="Proteomes" id="UP000001070">
    <property type="component" value="Unassembled WGS sequence"/>
</dbReference>
<evidence type="ECO:0000256" key="1">
    <source>
        <dbReference type="ARBA" id="ARBA00022737"/>
    </source>
</evidence>
<feature type="domain" description="FF" evidence="5">
    <location>
        <begin position="377"/>
        <end position="437"/>
    </location>
</feature>
<feature type="compositionally biased region" description="Polar residues" evidence="3">
    <location>
        <begin position="737"/>
        <end position="753"/>
    </location>
</feature>
<dbReference type="InterPro" id="IPR036020">
    <property type="entry name" value="WW_dom_sf"/>
</dbReference>
<dbReference type="InterPro" id="IPR039726">
    <property type="entry name" value="Prp40-like"/>
</dbReference>
<dbReference type="Gene3D" id="1.10.10.440">
    <property type="entry name" value="FF domain"/>
    <property type="match status" value="4"/>
</dbReference>
<dbReference type="Pfam" id="PF00397">
    <property type="entry name" value="WW"/>
    <property type="match status" value="2"/>
</dbReference>
<dbReference type="InParanoid" id="B4JA60"/>
<dbReference type="GO" id="GO:0071004">
    <property type="term" value="C:U2-type prespliceosome"/>
    <property type="evidence" value="ECO:0007669"/>
    <property type="project" value="TreeGrafter"/>
</dbReference>
<feature type="region of interest" description="Disordered" evidence="3">
    <location>
        <begin position="651"/>
        <end position="678"/>
    </location>
</feature>
<dbReference type="GO" id="GO:0045292">
    <property type="term" value="P:mRNA cis splicing, via spliceosome"/>
    <property type="evidence" value="ECO:0007669"/>
    <property type="project" value="InterPro"/>
</dbReference>
<feature type="domain" description="WW" evidence="4">
    <location>
        <begin position="67"/>
        <end position="94"/>
    </location>
</feature>
<dbReference type="KEGG" id="dgr:6562022"/>
<dbReference type="Gene3D" id="2.20.70.10">
    <property type="match status" value="2"/>
</dbReference>
<dbReference type="Pfam" id="PF01846">
    <property type="entry name" value="FF"/>
    <property type="match status" value="2"/>
</dbReference>
<dbReference type="AlphaFoldDB" id="B4JA60"/>
<dbReference type="InterPro" id="IPR036517">
    <property type="entry name" value="FF_domain_sf"/>
</dbReference>
<feature type="domain" description="FF" evidence="5">
    <location>
        <begin position="457"/>
        <end position="517"/>
    </location>
</feature>
<evidence type="ECO:0000313" key="6">
    <source>
        <dbReference type="EMBL" id="EDW03734.1"/>
    </source>
</evidence>
<proteinExistence type="predicted"/>
<feature type="domain" description="FF" evidence="5">
    <location>
        <begin position="243"/>
        <end position="297"/>
    </location>
</feature>
<dbReference type="eggNOG" id="KOG0152">
    <property type="taxonomic scope" value="Eukaryota"/>
</dbReference>
<name>B4JA60_DROGR</name>
<sequence>MNVPPSAGNGNAAMPMQPATAMGGMGYTHTPGMVPVPPFNLPPPGFGAPPPPELAAAFGALASNTEWTEHKAPDGRPYYYNQNTKQSSWEKPEALMTPAELLHNQCPWKEYRSDANKVYYHNVTTKETCWEPPPEYVDMKAKAKAEEAAAAAKAVAAMTSSSLVGMVPHVALANILPAALPAAPRIPTPEIHSPLTPSSNENSSSAMDQAMAATLAAIEVPQQNSKKEDRSNGDNNSLVFKDKREAIEAFKELLRDRNVPSTANWDQCVKIISKDPRYNAFKTLNERKQTFNAYKTQKLKDEREESRLRAKKAKEDLEQFLMSSDKMNSQMKYFRCEEVFASNRTWTTVPEQDRRDIYEDCIFNLAKREKEEARLLKKRNMKVLGELLESMTSITYTSTWSEAQVMLLDNAAFKNDVTLLGMDKEDALIVFEEHIRTLEKEEEEEREREKKRVKRQQRKNRDGFLALLDSLHEEGKLTSMSLWVELYPIISADIRFSAMLGQSGSTPLDLFKFYVENLKARFHDEKKIIREILKEKQFVVQAKTSFEDFATVVCEDKRSASLDAGNVKLTYNSLLEKAEAIEKERMKEEVRRLRKLENEIKNEWLEVNVSVDEPYESAKKLVEHLEAFALYEKEIGVEKIWEDFIKESEDACSHHHSRSRKSKKNKKHKKRVRSTSRSDIENEVVELEKFKKRRSKSRSNTLSSIGSIESEKLMKKKKKRKNKSRASSYESELGNLTPITSVALQQNDSNSHSPAKKKKKEKRTKRDKEGKRHRINRSTTPLSPAAQSDSATSRNEELTLSDGELESKRAALLAQLNEQLDE</sequence>
<feature type="compositionally biased region" description="Basic residues" evidence="3">
    <location>
        <begin position="654"/>
        <end position="674"/>
    </location>
</feature>
<evidence type="ECO:0000259" key="5">
    <source>
        <dbReference type="PROSITE" id="PS51676"/>
    </source>
</evidence>
<evidence type="ECO:0000256" key="2">
    <source>
        <dbReference type="SAM" id="Coils"/>
    </source>
</evidence>
<accession>B4JA60</accession>
<keyword evidence="1" id="KW-0677">Repeat</keyword>
<dbReference type="OMA" id="RDEIFQD"/>
<dbReference type="FunFam" id="1.10.10.440:FF:000002">
    <property type="entry name" value="pre-mRNA-processing factor 40 homolog A isoform X1"/>
    <property type="match status" value="1"/>
</dbReference>
<dbReference type="PANTHER" id="PTHR11864">
    <property type="entry name" value="PRE-MRNA-PROCESSING PROTEIN PRP40"/>
    <property type="match status" value="1"/>
</dbReference>
<dbReference type="PROSITE" id="PS50020">
    <property type="entry name" value="WW_DOMAIN_2"/>
    <property type="match status" value="2"/>
</dbReference>
<dbReference type="PANTHER" id="PTHR11864:SF0">
    <property type="entry name" value="PRP40 PRE-MRNA PROCESSING FACTOR 40 HOMOLOG A (YEAST)"/>
    <property type="match status" value="1"/>
</dbReference>
<keyword evidence="7" id="KW-1185">Reference proteome</keyword>
<dbReference type="PROSITE" id="PS01159">
    <property type="entry name" value="WW_DOMAIN_1"/>
    <property type="match status" value="2"/>
</dbReference>
<dbReference type="GO" id="GO:0003723">
    <property type="term" value="F:RNA binding"/>
    <property type="evidence" value="ECO:0007669"/>
    <property type="project" value="TreeGrafter"/>
</dbReference>
<feature type="compositionally biased region" description="Basic residues" evidence="3">
    <location>
        <begin position="714"/>
        <end position="724"/>
    </location>
</feature>
<dbReference type="FunFam" id="2.20.70.10:FF:000101">
    <property type="entry name" value="Pre-mRNA-processing factor 40"/>
    <property type="match status" value="1"/>
</dbReference>
<feature type="coiled-coil region" evidence="2">
    <location>
        <begin position="428"/>
        <end position="460"/>
    </location>
</feature>
<dbReference type="OrthoDB" id="187617at2759"/>
<evidence type="ECO:0000256" key="3">
    <source>
        <dbReference type="SAM" id="MobiDB-lite"/>
    </source>
</evidence>
<dbReference type="PhylomeDB" id="B4JA60"/>
<dbReference type="GO" id="GO:0035363">
    <property type="term" value="C:histone locus body"/>
    <property type="evidence" value="ECO:0007669"/>
    <property type="project" value="EnsemblMetazoa"/>
</dbReference>
<dbReference type="GO" id="GO:0005685">
    <property type="term" value="C:U1 snRNP"/>
    <property type="evidence" value="ECO:0007669"/>
    <property type="project" value="TreeGrafter"/>
</dbReference>
<dbReference type="FunCoup" id="B4JA60">
    <property type="interactions" value="2586"/>
</dbReference>
<dbReference type="InterPro" id="IPR001202">
    <property type="entry name" value="WW_dom"/>
</dbReference>
<keyword evidence="2" id="KW-0175">Coiled coil</keyword>
<dbReference type="FunFam" id="1.10.10.440:FF:000003">
    <property type="entry name" value="Pre-mRNA processing factor 40 homolog A"/>
    <property type="match status" value="1"/>
</dbReference>
<dbReference type="PROSITE" id="PS51676">
    <property type="entry name" value="FF"/>
    <property type="match status" value="3"/>
</dbReference>
<evidence type="ECO:0000259" key="4">
    <source>
        <dbReference type="PROSITE" id="PS50020"/>
    </source>
</evidence>
<feature type="domain" description="WW" evidence="4">
    <location>
        <begin position="107"/>
        <end position="135"/>
    </location>
</feature>
<dbReference type="Pfam" id="PF25432">
    <property type="entry name" value="FF_PRPF40A"/>
    <property type="match status" value="1"/>
</dbReference>
<dbReference type="SUPFAM" id="SSF51045">
    <property type="entry name" value="WW domain"/>
    <property type="match status" value="2"/>
</dbReference>
<dbReference type="InterPro" id="IPR002713">
    <property type="entry name" value="FF_domain"/>
</dbReference>
<gene>
    <name evidence="6" type="primary">Dgri\GH11396</name>
    <name evidence="6" type="ORF">Dgri_GH11396</name>
</gene>
<protein>
    <submittedName>
        <fullName evidence="6">GH11396</fullName>
    </submittedName>
</protein>
<dbReference type="GO" id="GO:0009299">
    <property type="term" value="P:mRNA transcription"/>
    <property type="evidence" value="ECO:0007669"/>
    <property type="project" value="EnsemblMetazoa"/>
</dbReference>
<dbReference type="STRING" id="7222.B4JA60"/>
<dbReference type="HOGENOM" id="CLU_005825_0_0_1"/>
<dbReference type="SUPFAM" id="SSF81698">
    <property type="entry name" value="FF domain"/>
    <property type="match status" value="4"/>
</dbReference>
<evidence type="ECO:0000313" key="7">
    <source>
        <dbReference type="Proteomes" id="UP000001070"/>
    </source>
</evidence>
<dbReference type="EMBL" id="CH916368">
    <property type="protein sequence ID" value="EDW03734.1"/>
    <property type="molecule type" value="Genomic_DNA"/>
</dbReference>
<organism evidence="7">
    <name type="scientific">Drosophila grimshawi</name>
    <name type="common">Hawaiian fruit fly</name>
    <name type="synonym">Idiomyia grimshawi</name>
    <dbReference type="NCBI Taxonomy" id="7222"/>
    <lineage>
        <taxon>Eukaryota</taxon>
        <taxon>Metazoa</taxon>
        <taxon>Ecdysozoa</taxon>
        <taxon>Arthropoda</taxon>
        <taxon>Hexapoda</taxon>
        <taxon>Insecta</taxon>
        <taxon>Pterygota</taxon>
        <taxon>Neoptera</taxon>
        <taxon>Endopterygota</taxon>
        <taxon>Diptera</taxon>
        <taxon>Brachycera</taxon>
        <taxon>Muscomorpha</taxon>
        <taxon>Ephydroidea</taxon>
        <taxon>Drosophilidae</taxon>
        <taxon>Drosophila</taxon>
        <taxon>Hawaiian Drosophila</taxon>
    </lineage>
</organism>
<feature type="region of interest" description="Disordered" evidence="3">
    <location>
        <begin position="690"/>
        <end position="806"/>
    </location>
</feature>
<dbReference type="FunFam" id="1.10.10.440:FF:000037">
    <property type="entry name" value="Pre-mRNA-processing factor 40"/>
    <property type="match status" value="1"/>
</dbReference>
<feature type="compositionally biased region" description="Polar residues" evidence="3">
    <location>
        <begin position="777"/>
        <end position="793"/>
    </location>
</feature>
<feature type="compositionally biased region" description="Basic residues" evidence="3">
    <location>
        <begin position="754"/>
        <end position="763"/>
    </location>
</feature>